<dbReference type="Pfam" id="PF07859">
    <property type="entry name" value="Abhydrolase_3"/>
    <property type="match status" value="1"/>
</dbReference>
<organism evidence="2 3">
    <name type="scientific">Dacryopinax primogenitus (strain DJM 731)</name>
    <name type="common">Brown rot fungus</name>
    <dbReference type="NCBI Taxonomy" id="1858805"/>
    <lineage>
        <taxon>Eukaryota</taxon>
        <taxon>Fungi</taxon>
        <taxon>Dikarya</taxon>
        <taxon>Basidiomycota</taxon>
        <taxon>Agaricomycotina</taxon>
        <taxon>Dacrymycetes</taxon>
        <taxon>Dacrymycetales</taxon>
        <taxon>Dacrymycetaceae</taxon>
        <taxon>Dacryopinax</taxon>
    </lineage>
</organism>
<reference evidence="2 3" key="1">
    <citation type="journal article" date="2012" name="Science">
        <title>The Paleozoic origin of enzymatic lignin decomposition reconstructed from 31 fungal genomes.</title>
        <authorList>
            <person name="Floudas D."/>
            <person name="Binder M."/>
            <person name="Riley R."/>
            <person name="Barry K."/>
            <person name="Blanchette R.A."/>
            <person name="Henrissat B."/>
            <person name="Martinez A.T."/>
            <person name="Otillar R."/>
            <person name="Spatafora J.W."/>
            <person name="Yadav J.S."/>
            <person name="Aerts A."/>
            <person name="Benoit I."/>
            <person name="Boyd A."/>
            <person name="Carlson A."/>
            <person name="Copeland A."/>
            <person name="Coutinho P.M."/>
            <person name="de Vries R.P."/>
            <person name="Ferreira P."/>
            <person name="Findley K."/>
            <person name="Foster B."/>
            <person name="Gaskell J."/>
            <person name="Glotzer D."/>
            <person name="Gorecki P."/>
            <person name="Heitman J."/>
            <person name="Hesse C."/>
            <person name="Hori C."/>
            <person name="Igarashi K."/>
            <person name="Jurgens J.A."/>
            <person name="Kallen N."/>
            <person name="Kersten P."/>
            <person name="Kohler A."/>
            <person name="Kuees U."/>
            <person name="Kumar T.K.A."/>
            <person name="Kuo A."/>
            <person name="LaButti K."/>
            <person name="Larrondo L.F."/>
            <person name="Lindquist E."/>
            <person name="Ling A."/>
            <person name="Lombard V."/>
            <person name="Lucas S."/>
            <person name="Lundell T."/>
            <person name="Martin R."/>
            <person name="McLaughlin D.J."/>
            <person name="Morgenstern I."/>
            <person name="Morin E."/>
            <person name="Murat C."/>
            <person name="Nagy L.G."/>
            <person name="Nolan M."/>
            <person name="Ohm R.A."/>
            <person name="Patyshakuliyeva A."/>
            <person name="Rokas A."/>
            <person name="Ruiz-Duenas F.J."/>
            <person name="Sabat G."/>
            <person name="Salamov A."/>
            <person name="Samejima M."/>
            <person name="Schmutz J."/>
            <person name="Slot J.C."/>
            <person name="St John F."/>
            <person name="Stenlid J."/>
            <person name="Sun H."/>
            <person name="Sun S."/>
            <person name="Syed K."/>
            <person name="Tsang A."/>
            <person name="Wiebenga A."/>
            <person name="Young D."/>
            <person name="Pisabarro A."/>
            <person name="Eastwood D.C."/>
            <person name="Martin F."/>
            <person name="Cullen D."/>
            <person name="Grigoriev I.V."/>
            <person name="Hibbett D.S."/>
        </authorList>
    </citation>
    <scope>NUCLEOTIDE SEQUENCE [LARGE SCALE GENOMIC DNA]</scope>
    <source>
        <strain evidence="2 3">DJM-731 SS1</strain>
    </source>
</reference>
<feature type="domain" description="Alpha/beta hydrolase fold-3" evidence="1">
    <location>
        <begin position="76"/>
        <end position="266"/>
    </location>
</feature>
<dbReference type="HOGENOM" id="CLU_012494_3_0_1"/>
<dbReference type="EMBL" id="JH795869">
    <property type="protein sequence ID" value="EJT99631.1"/>
    <property type="molecule type" value="Genomic_DNA"/>
</dbReference>
<dbReference type="Proteomes" id="UP000030653">
    <property type="component" value="Unassembled WGS sequence"/>
</dbReference>
<dbReference type="Gene3D" id="3.40.50.1820">
    <property type="entry name" value="alpha/beta hydrolase"/>
    <property type="match status" value="1"/>
</dbReference>
<gene>
    <name evidence="2" type="ORF">DACRYDRAFT_101265</name>
</gene>
<protein>
    <submittedName>
        <fullName evidence="2">Alpha/beta-hydrolase</fullName>
    </submittedName>
</protein>
<keyword evidence="2" id="KW-0378">Hydrolase</keyword>
<dbReference type="GO" id="GO:0016787">
    <property type="term" value="F:hydrolase activity"/>
    <property type="evidence" value="ECO:0007669"/>
    <property type="project" value="UniProtKB-KW"/>
</dbReference>
<dbReference type="SUPFAM" id="SSF53474">
    <property type="entry name" value="alpha/beta-Hydrolases"/>
    <property type="match status" value="1"/>
</dbReference>
<dbReference type="InterPro" id="IPR029058">
    <property type="entry name" value="AB_hydrolase_fold"/>
</dbReference>
<dbReference type="RefSeq" id="XP_040626529.1">
    <property type="nucleotide sequence ID" value="XM_040767541.1"/>
</dbReference>
<dbReference type="GeneID" id="63682603"/>
<dbReference type="InterPro" id="IPR013094">
    <property type="entry name" value="AB_hydrolase_3"/>
</dbReference>
<accession>M5G1C8</accession>
<evidence type="ECO:0000313" key="3">
    <source>
        <dbReference type="Proteomes" id="UP000030653"/>
    </source>
</evidence>
<evidence type="ECO:0000313" key="2">
    <source>
        <dbReference type="EMBL" id="EJT99631.1"/>
    </source>
</evidence>
<dbReference type="InterPro" id="IPR050466">
    <property type="entry name" value="Carboxylest/Gibb_receptor"/>
</dbReference>
<dbReference type="STRING" id="1858805.M5G1C8"/>
<keyword evidence="3" id="KW-1185">Reference proteome</keyword>
<evidence type="ECO:0000259" key="1">
    <source>
        <dbReference type="Pfam" id="PF07859"/>
    </source>
</evidence>
<dbReference type="OrthoDB" id="408631at2759"/>
<dbReference type="AlphaFoldDB" id="M5G1C8"/>
<name>M5G1C8_DACPD</name>
<sequence length="296" mass="32869">MSNQEPPSLWDRACVYVQVKLLRWAIWFGNLGKPTTPAPFPPSRQAFIRSSDGKRRIKLLFFDPPNSNPGPKPVYINFHGSGFIQPSLGIDGRMLTYIAREVGCIVIDGDYRKAPEHPFPAAYDDAYRMVSWMLENADRLFDVDRVAVGGVSAGGSLALAVTANMPPNTIKGVSVIGRTRPIGPHPSRHWEMMRSAYLGKYMNTKDARLSPKFGDITRFPGGQTVFIASAEYDYLDAEAQEFRDLLVKSGKEPLYMHVEGMGHGYVMTDKSDTAAAKKRDETFAMAAEALKRAFGL</sequence>
<dbReference type="PANTHER" id="PTHR23024:SF24">
    <property type="entry name" value="ALPHA_BETA HYDROLASE FOLD-3 DOMAIN-CONTAINING PROTEIN"/>
    <property type="match status" value="1"/>
</dbReference>
<dbReference type="OMA" id="PNLGMDH"/>
<proteinExistence type="predicted"/>
<dbReference type="PANTHER" id="PTHR23024">
    <property type="entry name" value="ARYLACETAMIDE DEACETYLASE"/>
    <property type="match status" value="1"/>
</dbReference>